<dbReference type="GO" id="GO:0009966">
    <property type="term" value="P:regulation of signal transduction"/>
    <property type="evidence" value="ECO:0007669"/>
    <property type="project" value="InterPro"/>
</dbReference>
<keyword evidence="5" id="KW-1185">Reference proteome</keyword>
<dbReference type="InterPro" id="IPR007304">
    <property type="entry name" value="TAP46-like"/>
</dbReference>
<evidence type="ECO:0000313" key="6">
    <source>
        <dbReference type="WBParaSite" id="BXY_0342200.1"/>
    </source>
</evidence>
<evidence type="ECO:0000313" key="3">
    <source>
        <dbReference type="EMBL" id="CAG9123506.1"/>
    </source>
</evidence>
<dbReference type="SMR" id="A0A1I7RRS5"/>
<accession>A0A1I7RRS5</accession>
<name>A0A1I7RRS5_BURXY</name>
<dbReference type="AlphaFoldDB" id="A0A1I7RRS5"/>
<dbReference type="GO" id="GO:0051721">
    <property type="term" value="F:protein phosphatase 2A binding"/>
    <property type="evidence" value="ECO:0007669"/>
    <property type="project" value="TreeGrafter"/>
</dbReference>
<dbReference type="GO" id="GO:0005829">
    <property type="term" value="C:cytosol"/>
    <property type="evidence" value="ECO:0007669"/>
    <property type="project" value="TreeGrafter"/>
</dbReference>
<dbReference type="GO" id="GO:0035303">
    <property type="term" value="P:regulation of dephosphorylation"/>
    <property type="evidence" value="ECO:0007669"/>
    <property type="project" value="TreeGrafter"/>
</dbReference>
<dbReference type="Proteomes" id="UP000582659">
    <property type="component" value="Unassembled WGS sequence"/>
</dbReference>
<feature type="region of interest" description="Disordered" evidence="1">
    <location>
        <begin position="268"/>
        <end position="328"/>
    </location>
</feature>
<dbReference type="OrthoDB" id="10261753at2759"/>
<dbReference type="Gene3D" id="1.25.40.540">
    <property type="entry name" value="TAP42-like family"/>
    <property type="match status" value="1"/>
</dbReference>
<protein>
    <submittedName>
        <fullName evidence="2">(pine wood nematode) hypothetical protein</fullName>
    </submittedName>
</protein>
<dbReference type="Proteomes" id="UP000095284">
    <property type="component" value="Unplaced"/>
</dbReference>
<gene>
    <name evidence="2" type="ORF">BXYJ_LOCUS12014</name>
</gene>
<proteinExistence type="predicted"/>
<reference evidence="6" key="1">
    <citation type="submission" date="2016-11" db="UniProtKB">
        <authorList>
            <consortium name="WormBaseParasite"/>
        </authorList>
    </citation>
    <scope>IDENTIFICATION</scope>
</reference>
<dbReference type="PANTHER" id="PTHR10933:SF9">
    <property type="entry name" value="IMMUNOGLOBULIN-BINDING PROTEIN 1"/>
    <property type="match status" value="1"/>
</dbReference>
<dbReference type="Proteomes" id="UP000659654">
    <property type="component" value="Unassembled WGS sequence"/>
</dbReference>
<dbReference type="EMBL" id="CAJFCV020000005">
    <property type="protein sequence ID" value="CAG9123506.1"/>
    <property type="molecule type" value="Genomic_DNA"/>
</dbReference>
<dbReference type="EMBL" id="CAJFDI010000005">
    <property type="protein sequence ID" value="CAD5231923.1"/>
    <property type="molecule type" value="Genomic_DNA"/>
</dbReference>
<evidence type="ECO:0000313" key="5">
    <source>
        <dbReference type="Proteomes" id="UP000659654"/>
    </source>
</evidence>
<dbReference type="Pfam" id="PF04177">
    <property type="entry name" value="TAP42"/>
    <property type="match status" value="1"/>
</dbReference>
<dbReference type="eggNOG" id="KOG2830">
    <property type="taxonomic scope" value="Eukaryota"/>
</dbReference>
<reference evidence="3" key="2">
    <citation type="submission" date="2020-08" db="EMBL/GenBank/DDBJ databases">
        <authorList>
            <person name="Kikuchi T."/>
        </authorList>
    </citation>
    <scope>NUCLEOTIDE SEQUENCE</scope>
    <source>
        <strain evidence="2">Ka4C1</strain>
    </source>
</reference>
<sequence length="328" mass="37878">MADGLGDHPTLEQDFNECEFVVDKLEESSDAVPNEQIAKTIEKLEGLQNIMTSSDFVSANDCLEDFSSQTMKLLLTEVYLGRVMENVHAHDRLKQLQKVKGLYNGYLVTAEVYGFSPLNEGLPRDAVDRTSTQGLIADAVISRNRKLQLLGMEDDLKREVDTLKVQKNPDDATLRNLYEKKLRLWCLRAVRFTEMINREIELLKFRNEMSDADRAELSKRPEVTPLKTMFIPKRETEQKQVYGLGYPSIPTQTVDEWYDQQVSSGRFKTEKPVTITGNEGNERESENEDFESEADRDRKDEEQRQKDMRMDEYKDTHPRGWGNMYGKG</sequence>
<organism evidence="4 6">
    <name type="scientific">Bursaphelenchus xylophilus</name>
    <name type="common">Pinewood nematode worm</name>
    <name type="synonym">Aphelenchoides xylophilus</name>
    <dbReference type="NCBI Taxonomy" id="6326"/>
    <lineage>
        <taxon>Eukaryota</taxon>
        <taxon>Metazoa</taxon>
        <taxon>Ecdysozoa</taxon>
        <taxon>Nematoda</taxon>
        <taxon>Chromadorea</taxon>
        <taxon>Rhabditida</taxon>
        <taxon>Tylenchina</taxon>
        <taxon>Tylenchomorpha</taxon>
        <taxon>Aphelenchoidea</taxon>
        <taxon>Aphelenchoididae</taxon>
        <taxon>Bursaphelenchus</taxon>
    </lineage>
</organism>
<feature type="compositionally biased region" description="Basic and acidic residues" evidence="1">
    <location>
        <begin position="293"/>
        <end position="318"/>
    </location>
</feature>
<evidence type="ECO:0000313" key="4">
    <source>
        <dbReference type="Proteomes" id="UP000095284"/>
    </source>
</evidence>
<dbReference type="InterPro" id="IPR038511">
    <property type="entry name" value="TAP42/TAP46-like_sf"/>
</dbReference>
<dbReference type="WBParaSite" id="BXY_0342200.1">
    <property type="protein sequence ID" value="BXY_0342200.1"/>
    <property type="gene ID" value="BXY_0342200"/>
</dbReference>
<evidence type="ECO:0000313" key="2">
    <source>
        <dbReference type="EMBL" id="CAD5231923.1"/>
    </source>
</evidence>
<evidence type="ECO:0000256" key="1">
    <source>
        <dbReference type="SAM" id="MobiDB-lite"/>
    </source>
</evidence>
<dbReference type="PANTHER" id="PTHR10933">
    <property type="entry name" value="IMMUNOGLOBULIN-BINDING PROTEIN 1"/>
    <property type="match status" value="1"/>
</dbReference>